<dbReference type="PROSITE" id="PS50076">
    <property type="entry name" value="DNAJ_2"/>
    <property type="match status" value="1"/>
</dbReference>
<dbReference type="InterPro" id="IPR036869">
    <property type="entry name" value="J_dom_sf"/>
</dbReference>
<feature type="compositionally biased region" description="Basic and acidic residues" evidence="1">
    <location>
        <begin position="90"/>
        <end position="110"/>
    </location>
</feature>
<feature type="compositionally biased region" description="Basic and acidic residues" evidence="1">
    <location>
        <begin position="238"/>
        <end position="252"/>
    </location>
</feature>
<proteinExistence type="predicted"/>
<feature type="region of interest" description="Disordered" evidence="1">
    <location>
        <begin position="1"/>
        <end position="205"/>
    </location>
</feature>
<reference evidence="3 4" key="1">
    <citation type="journal article" date="2018" name="Front. Microbiol.">
        <title>Genome-Wide Analysis of Corynespora cassiicola Leaf Fall Disease Putative Effectors.</title>
        <authorList>
            <person name="Lopez D."/>
            <person name="Ribeiro S."/>
            <person name="Label P."/>
            <person name="Fumanal B."/>
            <person name="Venisse J.S."/>
            <person name="Kohler A."/>
            <person name="de Oliveira R.R."/>
            <person name="Labutti K."/>
            <person name="Lipzen A."/>
            <person name="Lail K."/>
            <person name="Bauer D."/>
            <person name="Ohm R.A."/>
            <person name="Barry K.W."/>
            <person name="Spatafora J."/>
            <person name="Grigoriev I.V."/>
            <person name="Martin F.M."/>
            <person name="Pujade-Renaud V."/>
        </authorList>
    </citation>
    <scope>NUCLEOTIDE SEQUENCE [LARGE SCALE GENOMIC DNA]</scope>
    <source>
        <strain evidence="3 4">Philippines</strain>
    </source>
</reference>
<evidence type="ECO:0000313" key="4">
    <source>
        <dbReference type="Proteomes" id="UP000240883"/>
    </source>
</evidence>
<dbReference type="InterPro" id="IPR050817">
    <property type="entry name" value="DjlA_DnaK_co-chaperone"/>
</dbReference>
<dbReference type="CDD" id="cd06257">
    <property type="entry name" value="DnaJ"/>
    <property type="match status" value="1"/>
</dbReference>
<evidence type="ECO:0000259" key="2">
    <source>
        <dbReference type="PROSITE" id="PS50076"/>
    </source>
</evidence>
<evidence type="ECO:0000256" key="1">
    <source>
        <dbReference type="SAM" id="MobiDB-lite"/>
    </source>
</evidence>
<dbReference type="PANTHER" id="PTHR24074">
    <property type="entry name" value="CO-CHAPERONE PROTEIN DJLA"/>
    <property type="match status" value="1"/>
</dbReference>
<feature type="region of interest" description="Disordered" evidence="1">
    <location>
        <begin position="232"/>
        <end position="252"/>
    </location>
</feature>
<dbReference type="STRING" id="1448308.A0A2T2NDY5"/>
<feature type="compositionally biased region" description="Low complexity" evidence="1">
    <location>
        <begin position="130"/>
        <end position="145"/>
    </location>
</feature>
<evidence type="ECO:0000313" key="3">
    <source>
        <dbReference type="EMBL" id="PSN63651.1"/>
    </source>
</evidence>
<dbReference type="Pfam" id="PF00226">
    <property type="entry name" value="DnaJ"/>
    <property type="match status" value="1"/>
</dbReference>
<dbReference type="SUPFAM" id="SSF46565">
    <property type="entry name" value="Chaperone J-domain"/>
    <property type="match status" value="1"/>
</dbReference>
<protein>
    <submittedName>
        <fullName evidence="3">DnaJ-domain-containing protein</fullName>
    </submittedName>
</protein>
<feature type="compositionally biased region" description="Low complexity" evidence="1">
    <location>
        <begin position="169"/>
        <end position="205"/>
    </location>
</feature>
<dbReference type="InterPro" id="IPR001623">
    <property type="entry name" value="DnaJ_domain"/>
</dbReference>
<accession>A0A2T2NDY5</accession>
<dbReference type="Proteomes" id="UP000240883">
    <property type="component" value="Unassembled WGS sequence"/>
</dbReference>
<dbReference type="PRINTS" id="PR00625">
    <property type="entry name" value="JDOMAIN"/>
</dbReference>
<dbReference type="OrthoDB" id="10250354at2759"/>
<feature type="compositionally biased region" description="Low complexity" evidence="1">
    <location>
        <begin position="78"/>
        <end position="89"/>
    </location>
</feature>
<feature type="compositionally biased region" description="Basic and acidic residues" evidence="1">
    <location>
        <begin position="1"/>
        <end position="17"/>
    </location>
</feature>
<keyword evidence="4" id="KW-1185">Reference proteome</keyword>
<organism evidence="3 4">
    <name type="scientific">Corynespora cassiicola Philippines</name>
    <dbReference type="NCBI Taxonomy" id="1448308"/>
    <lineage>
        <taxon>Eukaryota</taxon>
        <taxon>Fungi</taxon>
        <taxon>Dikarya</taxon>
        <taxon>Ascomycota</taxon>
        <taxon>Pezizomycotina</taxon>
        <taxon>Dothideomycetes</taxon>
        <taxon>Pleosporomycetidae</taxon>
        <taxon>Pleosporales</taxon>
        <taxon>Corynesporascaceae</taxon>
        <taxon>Corynespora</taxon>
    </lineage>
</organism>
<dbReference type="EMBL" id="KZ678139">
    <property type="protein sequence ID" value="PSN63651.1"/>
    <property type="molecule type" value="Genomic_DNA"/>
</dbReference>
<gene>
    <name evidence="3" type="ORF">BS50DRAFT_85747</name>
</gene>
<dbReference type="AlphaFoldDB" id="A0A2T2NDY5"/>
<feature type="compositionally biased region" description="Low complexity" evidence="1">
    <location>
        <begin position="30"/>
        <end position="50"/>
    </location>
</feature>
<feature type="domain" description="J" evidence="2">
    <location>
        <begin position="211"/>
        <end position="278"/>
    </location>
</feature>
<name>A0A2T2NDY5_CORCC</name>
<dbReference type="SMART" id="SM00271">
    <property type="entry name" value="DnaJ"/>
    <property type="match status" value="1"/>
</dbReference>
<sequence length="282" mass="30395">MSRHSGFDSRGNYRPEYDEYLAGESRRPSSRFTHSSRSSTFHSGSHGGHSVRVAEPKGFSSSSHSRQHLDEYDGLDPHSSSYHGRSRSGSFRDDYDSYRERSGSRRESSSHHGSSFANGHSVREAVPQGFSSHSTSSSQSRSSFSRSHDEPSYGGASFSTRTAVPNGFSASSSSSSSSSGYGSSAYGSSAYGSSSSYGGSSAAPSACNGPDLYSVLEVSKNASADEIKRMHRKLSMKYHPDRAQGADKADATSKMAEINRAHDVLSDDKKRALYDRTGEISL</sequence>
<dbReference type="Gene3D" id="1.10.287.110">
    <property type="entry name" value="DnaJ domain"/>
    <property type="match status" value="1"/>
</dbReference>